<dbReference type="InterPro" id="IPR013766">
    <property type="entry name" value="Thioredoxin_domain"/>
</dbReference>
<dbReference type="GO" id="GO:0005829">
    <property type="term" value="C:cytosol"/>
    <property type="evidence" value="ECO:0007669"/>
    <property type="project" value="TreeGrafter"/>
</dbReference>
<evidence type="ECO:0000259" key="11">
    <source>
        <dbReference type="PROSITE" id="PS51352"/>
    </source>
</evidence>
<dbReference type="InterPro" id="IPR005746">
    <property type="entry name" value="Thioredoxin"/>
</dbReference>
<evidence type="ECO:0000256" key="3">
    <source>
        <dbReference type="ARBA" id="ARBA00022448"/>
    </source>
</evidence>
<evidence type="ECO:0000256" key="1">
    <source>
        <dbReference type="ARBA" id="ARBA00008987"/>
    </source>
</evidence>
<keyword evidence="4" id="KW-0249">Electron transport</keyword>
<gene>
    <name evidence="12" type="ORF">LC20004_09250</name>
</gene>
<dbReference type="PANTHER" id="PTHR45663">
    <property type="entry name" value="GEO12009P1"/>
    <property type="match status" value="1"/>
</dbReference>
<name>A0A2D1KPP9_9LACO</name>
<evidence type="ECO:0000256" key="8">
    <source>
        <dbReference type="PIRNR" id="PIRNR000077"/>
    </source>
</evidence>
<dbReference type="FunFam" id="3.40.30.10:FF:000001">
    <property type="entry name" value="Thioredoxin"/>
    <property type="match status" value="1"/>
</dbReference>
<evidence type="ECO:0000256" key="9">
    <source>
        <dbReference type="PIRSR" id="PIRSR000077-1"/>
    </source>
</evidence>
<dbReference type="PIRSF" id="PIRSF000077">
    <property type="entry name" value="Thioredoxin"/>
    <property type="match status" value="1"/>
</dbReference>
<evidence type="ECO:0000313" key="12">
    <source>
        <dbReference type="EMBL" id="ATO44093.1"/>
    </source>
</evidence>
<keyword evidence="13" id="KW-1185">Reference proteome</keyword>
<evidence type="ECO:0000256" key="4">
    <source>
        <dbReference type="ARBA" id="ARBA00022982"/>
    </source>
</evidence>
<evidence type="ECO:0000256" key="2">
    <source>
        <dbReference type="ARBA" id="ARBA00020570"/>
    </source>
</evidence>
<feature type="site" description="Contributes to redox potential value" evidence="9">
    <location>
        <position position="28"/>
    </location>
</feature>
<evidence type="ECO:0000256" key="6">
    <source>
        <dbReference type="ARBA" id="ARBA00023284"/>
    </source>
</evidence>
<feature type="active site" description="Nucleophile" evidence="9">
    <location>
        <position position="27"/>
    </location>
</feature>
<evidence type="ECO:0000256" key="7">
    <source>
        <dbReference type="NCBIfam" id="TIGR01068"/>
    </source>
</evidence>
<dbReference type="Pfam" id="PF00085">
    <property type="entry name" value="Thioredoxin"/>
    <property type="match status" value="1"/>
</dbReference>
<keyword evidence="5 10" id="KW-1015">Disulfide bond</keyword>
<dbReference type="InterPro" id="IPR036249">
    <property type="entry name" value="Thioredoxin-like_sf"/>
</dbReference>
<keyword evidence="3" id="KW-0813">Transport</keyword>
<dbReference type="RefSeq" id="WP_010010552.1">
    <property type="nucleotide sequence ID" value="NZ_AEOS01000289.1"/>
</dbReference>
<dbReference type="AlphaFoldDB" id="A0A2D1KPP9"/>
<evidence type="ECO:0000256" key="5">
    <source>
        <dbReference type="ARBA" id="ARBA00023157"/>
    </source>
</evidence>
<dbReference type="PROSITE" id="PS51352">
    <property type="entry name" value="THIOREDOXIN_2"/>
    <property type="match status" value="1"/>
</dbReference>
<dbReference type="Gene3D" id="3.40.30.10">
    <property type="entry name" value="Glutaredoxin"/>
    <property type="match status" value="1"/>
</dbReference>
<dbReference type="KEGG" id="lcy:LC20004_09250"/>
<evidence type="ECO:0000313" key="13">
    <source>
        <dbReference type="Proteomes" id="UP000223559"/>
    </source>
</evidence>
<dbReference type="EMBL" id="CP017697">
    <property type="protein sequence ID" value="ATO44093.1"/>
    <property type="molecule type" value="Genomic_DNA"/>
</dbReference>
<sequence>MQNLTAQNFSTAVSEGLHLVDFWAEWCGPCRMAAPILAALDQAHTADHFTVDKVNVDEQPDLAQQFGIQGIPTMLLFKDGQLVERLVGLRPQAELESALAPYW</sequence>
<feature type="domain" description="Thioredoxin" evidence="11">
    <location>
        <begin position="1"/>
        <end position="103"/>
    </location>
</feature>
<protein>
    <recommendedName>
        <fullName evidence="2 7">Thioredoxin</fullName>
    </recommendedName>
</protein>
<organism evidence="12 13">
    <name type="scientific">Loigolactobacillus coryniformis subsp. torquens DSM 20004 = KCTC 3535</name>
    <dbReference type="NCBI Taxonomy" id="1423822"/>
    <lineage>
        <taxon>Bacteria</taxon>
        <taxon>Bacillati</taxon>
        <taxon>Bacillota</taxon>
        <taxon>Bacilli</taxon>
        <taxon>Lactobacillales</taxon>
        <taxon>Lactobacillaceae</taxon>
        <taxon>Loigolactobacillus</taxon>
    </lineage>
</organism>
<reference evidence="12 13" key="1">
    <citation type="submission" date="2016-10" db="EMBL/GenBank/DDBJ databases">
        <title>The whole genome sequencing and assembly of L. cotyniformis subsp. torquens DSM 20004 strain.</title>
        <authorList>
            <person name="Park M.-K."/>
            <person name="Lee Y.-J."/>
            <person name="Yi H."/>
            <person name="Bahn Y.-S."/>
            <person name="Kim J.F."/>
            <person name="Lee D.-W."/>
        </authorList>
    </citation>
    <scope>NUCLEOTIDE SEQUENCE [LARGE SCALE GENOMIC DNA]</scope>
    <source>
        <strain evidence="12 13">DSM 20004</strain>
    </source>
</reference>
<dbReference type="SUPFAM" id="SSF52833">
    <property type="entry name" value="Thioredoxin-like"/>
    <property type="match status" value="1"/>
</dbReference>
<dbReference type="Proteomes" id="UP000223559">
    <property type="component" value="Chromosome"/>
</dbReference>
<comment type="similarity">
    <text evidence="1 8">Belongs to the thioredoxin family.</text>
</comment>
<dbReference type="PRINTS" id="PR00421">
    <property type="entry name" value="THIOREDOXIN"/>
</dbReference>
<feature type="disulfide bond" description="Redox-active" evidence="10">
    <location>
        <begin position="27"/>
        <end position="30"/>
    </location>
</feature>
<proteinExistence type="inferred from homology"/>
<dbReference type="PANTHER" id="PTHR45663:SF11">
    <property type="entry name" value="GEO12009P1"/>
    <property type="match status" value="1"/>
</dbReference>
<dbReference type="GO" id="GO:0015035">
    <property type="term" value="F:protein-disulfide reductase activity"/>
    <property type="evidence" value="ECO:0007669"/>
    <property type="project" value="UniProtKB-UniRule"/>
</dbReference>
<dbReference type="OrthoDB" id="9790390at2"/>
<evidence type="ECO:0000256" key="10">
    <source>
        <dbReference type="PIRSR" id="PIRSR000077-4"/>
    </source>
</evidence>
<dbReference type="GO" id="GO:0045454">
    <property type="term" value="P:cell redox homeostasis"/>
    <property type="evidence" value="ECO:0007669"/>
    <property type="project" value="TreeGrafter"/>
</dbReference>
<accession>A0A2D1KPP9</accession>
<feature type="site" description="Deprotonates C-terminal active site Cys" evidence="9">
    <location>
        <position position="21"/>
    </location>
</feature>
<feature type="active site" description="Nucleophile" evidence="9">
    <location>
        <position position="30"/>
    </location>
</feature>
<feature type="site" description="Contributes to redox potential value" evidence="9">
    <location>
        <position position="29"/>
    </location>
</feature>
<dbReference type="CDD" id="cd02947">
    <property type="entry name" value="TRX_family"/>
    <property type="match status" value="1"/>
</dbReference>
<keyword evidence="6 10" id="KW-0676">Redox-active center</keyword>
<dbReference type="NCBIfam" id="TIGR01068">
    <property type="entry name" value="thioredoxin"/>
    <property type="match status" value="1"/>
</dbReference>